<evidence type="ECO:0000256" key="2">
    <source>
        <dbReference type="ARBA" id="ARBA00022741"/>
    </source>
</evidence>
<keyword evidence="3 6" id="KW-0418">Kinase</keyword>
<proteinExistence type="predicted"/>
<dbReference type="InterPro" id="IPR000719">
    <property type="entry name" value="Prot_kinase_dom"/>
</dbReference>
<dbReference type="PROSITE" id="PS00108">
    <property type="entry name" value="PROTEIN_KINASE_ST"/>
    <property type="match status" value="1"/>
</dbReference>
<dbReference type="PROSITE" id="PS50011">
    <property type="entry name" value="PROTEIN_KINASE_DOM"/>
    <property type="match status" value="1"/>
</dbReference>
<dbReference type="STRING" id="406100.SAMN04488052_102453"/>
<dbReference type="InterPro" id="IPR008271">
    <property type="entry name" value="Ser/Thr_kinase_AS"/>
</dbReference>
<evidence type="ECO:0000259" key="5">
    <source>
        <dbReference type="PROSITE" id="PS50011"/>
    </source>
</evidence>
<name>A0A1H8S4X4_9GAMM</name>
<dbReference type="EMBL" id="FOEG01000002">
    <property type="protein sequence ID" value="SEO73213.1"/>
    <property type="molecule type" value="Genomic_DNA"/>
</dbReference>
<dbReference type="Gene3D" id="1.10.510.10">
    <property type="entry name" value="Transferase(Phosphotransferase) domain 1"/>
    <property type="match status" value="1"/>
</dbReference>
<keyword evidence="1" id="KW-0808">Transferase</keyword>
<dbReference type="RefSeq" id="WP_091641307.1">
    <property type="nucleotide sequence ID" value="NZ_FOEG01000002.1"/>
</dbReference>
<feature type="domain" description="Protein kinase" evidence="5">
    <location>
        <begin position="19"/>
        <end position="300"/>
    </location>
</feature>
<dbReference type="AlphaFoldDB" id="A0A1H8S4X4"/>
<keyword evidence="6" id="KW-0723">Serine/threonine-protein kinase</keyword>
<keyword evidence="7" id="KW-1185">Reference proteome</keyword>
<sequence>MCDYPEEIKDGLAALETDYRDFQENNRGANGFLFFAENRISGRSVAIKFYCGEPGERQHDEPRQLAAISSPNVLPILDARMVSDEWGYFATPRCLGGDLDDLIEGFPSVHCAVDAAIGICRGVSAIHAERMVHRDLKPGNIVLDRGAPRIADFGSVRALDEGEETTHASGHSVLYRPPESFGTDTYGRGGDVYQIGLITYQLLGGALSYNPEAYLNRREWKEYQEIEDQVDRSLYVDGVIERRACAGRLLDLSTLPPWVSGAARRCLNKLTEPDPSKRISTVSEAAAKLTQVRASMQDWWWDAGSAYVTHGQTRIEVRPVGDGSYEAFQIKNGTPRRVRGKRKGSLQQVVQQLR</sequence>
<keyword evidence="4" id="KW-0067">ATP-binding</keyword>
<reference evidence="6 7" key="1">
    <citation type="submission" date="2016-10" db="EMBL/GenBank/DDBJ databases">
        <authorList>
            <person name="de Groot N.N."/>
        </authorList>
    </citation>
    <scope>NUCLEOTIDE SEQUENCE [LARGE SCALE GENOMIC DNA]</scope>
    <source>
        <strain evidence="6 7">CGMCC 1.6291</strain>
    </source>
</reference>
<dbReference type="Proteomes" id="UP000199657">
    <property type="component" value="Unassembled WGS sequence"/>
</dbReference>
<protein>
    <submittedName>
        <fullName evidence="6">Serine/threonine protein kinase</fullName>
    </submittedName>
</protein>
<keyword evidence="2" id="KW-0547">Nucleotide-binding</keyword>
<dbReference type="GO" id="GO:0004674">
    <property type="term" value="F:protein serine/threonine kinase activity"/>
    <property type="evidence" value="ECO:0007669"/>
    <property type="project" value="UniProtKB-KW"/>
</dbReference>
<evidence type="ECO:0000313" key="6">
    <source>
        <dbReference type="EMBL" id="SEO73213.1"/>
    </source>
</evidence>
<gene>
    <name evidence="6" type="ORF">SAMN04488052_102453</name>
</gene>
<evidence type="ECO:0000256" key="3">
    <source>
        <dbReference type="ARBA" id="ARBA00022777"/>
    </source>
</evidence>
<dbReference type="OrthoDB" id="9801841at2"/>
<dbReference type="SUPFAM" id="SSF56112">
    <property type="entry name" value="Protein kinase-like (PK-like)"/>
    <property type="match status" value="1"/>
</dbReference>
<dbReference type="InterPro" id="IPR011009">
    <property type="entry name" value="Kinase-like_dom_sf"/>
</dbReference>
<organism evidence="6 7">
    <name type="scientific">Aquisalimonas asiatica</name>
    <dbReference type="NCBI Taxonomy" id="406100"/>
    <lineage>
        <taxon>Bacteria</taxon>
        <taxon>Pseudomonadati</taxon>
        <taxon>Pseudomonadota</taxon>
        <taxon>Gammaproteobacteria</taxon>
        <taxon>Chromatiales</taxon>
        <taxon>Ectothiorhodospiraceae</taxon>
        <taxon>Aquisalimonas</taxon>
    </lineage>
</organism>
<dbReference type="PANTHER" id="PTHR43289">
    <property type="entry name" value="MITOGEN-ACTIVATED PROTEIN KINASE KINASE KINASE 20-RELATED"/>
    <property type="match status" value="1"/>
</dbReference>
<dbReference type="Pfam" id="PF00069">
    <property type="entry name" value="Pkinase"/>
    <property type="match status" value="1"/>
</dbReference>
<accession>A0A1H8S4X4</accession>
<evidence type="ECO:0000313" key="7">
    <source>
        <dbReference type="Proteomes" id="UP000199657"/>
    </source>
</evidence>
<dbReference type="PANTHER" id="PTHR43289:SF6">
    <property type="entry name" value="SERINE_THREONINE-PROTEIN KINASE NEKL-3"/>
    <property type="match status" value="1"/>
</dbReference>
<dbReference type="SMART" id="SM00220">
    <property type="entry name" value="S_TKc"/>
    <property type="match status" value="1"/>
</dbReference>
<dbReference type="GO" id="GO:0005524">
    <property type="term" value="F:ATP binding"/>
    <property type="evidence" value="ECO:0007669"/>
    <property type="project" value="UniProtKB-KW"/>
</dbReference>
<evidence type="ECO:0000256" key="1">
    <source>
        <dbReference type="ARBA" id="ARBA00022679"/>
    </source>
</evidence>
<evidence type="ECO:0000256" key="4">
    <source>
        <dbReference type="ARBA" id="ARBA00022840"/>
    </source>
</evidence>